<accession>A0A4R6RXL6</accession>
<feature type="region of interest" description="Disordered" evidence="1">
    <location>
        <begin position="1"/>
        <end position="33"/>
    </location>
</feature>
<evidence type="ECO:0000256" key="1">
    <source>
        <dbReference type="SAM" id="MobiDB-lite"/>
    </source>
</evidence>
<gene>
    <name evidence="2" type="ORF">EV186_10977</name>
</gene>
<reference evidence="2 3" key="1">
    <citation type="submission" date="2019-03" db="EMBL/GenBank/DDBJ databases">
        <title>Genomic Encyclopedia of Type Strains, Phase IV (KMG-IV): sequencing the most valuable type-strain genomes for metagenomic binning, comparative biology and taxonomic classification.</title>
        <authorList>
            <person name="Goeker M."/>
        </authorList>
    </citation>
    <scope>NUCLEOTIDE SEQUENCE [LARGE SCALE GENOMIC DNA]</scope>
    <source>
        <strain evidence="2 3">DSM 45361</strain>
    </source>
</reference>
<dbReference type="RefSeq" id="WP_243754480.1">
    <property type="nucleotide sequence ID" value="NZ_SNXZ01000009.1"/>
</dbReference>
<organism evidence="2 3">
    <name type="scientific">Labedaea rhizosphaerae</name>
    <dbReference type="NCBI Taxonomy" id="598644"/>
    <lineage>
        <taxon>Bacteria</taxon>
        <taxon>Bacillati</taxon>
        <taxon>Actinomycetota</taxon>
        <taxon>Actinomycetes</taxon>
        <taxon>Pseudonocardiales</taxon>
        <taxon>Pseudonocardiaceae</taxon>
        <taxon>Labedaea</taxon>
    </lineage>
</organism>
<name>A0A4R6RXL6_LABRH</name>
<keyword evidence="3" id="KW-1185">Reference proteome</keyword>
<proteinExistence type="predicted"/>
<protein>
    <submittedName>
        <fullName evidence="2">Uncharacterized protein</fullName>
    </submittedName>
</protein>
<dbReference type="AlphaFoldDB" id="A0A4R6RXL6"/>
<comment type="caution">
    <text evidence="2">The sequence shown here is derived from an EMBL/GenBank/DDBJ whole genome shotgun (WGS) entry which is preliminary data.</text>
</comment>
<dbReference type="Proteomes" id="UP000295444">
    <property type="component" value="Unassembled WGS sequence"/>
</dbReference>
<sequence length="87" mass="9289">MPDDRDNDDSTDPERDELDELGGLDDDETEVEVPEEIHTVCHLCGGAGMVADPKFAVVGGVARTVDNGRQCPECESVGHFPGIVPPL</sequence>
<evidence type="ECO:0000313" key="3">
    <source>
        <dbReference type="Proteomes" id="UP000295444"/>
    </source>
</evidence>
<dbReference type="EMBL" id="SNXZ01000009">
    <property type="protein sequence ID" value="TDP91085.1"/>
    <property type="molecule type" value="Genomic_DNA"/>
</dbReference>
<evidence type="ECO:0000313" key="2">
    <source>
        <dbReference type="EMBL" id="TDP91085.1"/>
    </source>
</evidence>